<comment type="similarity">
    <text evidence="1 9">Belongs to the protein prenyltransferase subunit alpha family.</text>
</comment>
<evidence type="ECO:0000256" key="3">
    <source>
        <dbReference type="ARBA" id="ARBA00014772"/>
    </source>
</evidence>
<comment type="caution">
    <text evidence="10">The sequence shown here is derived from an EMBL/GenBank/DDBJ whole genome shotgun (WGS) entry which is preliminary data.</text>
</comment>
<dbReference type="InterPro" id="IPR002088">
    <property type="entry name" value="Prenyl_trans_a"/>
</dbReference>
<evidence type="ECO:0000256" key="2">
    <source>
        <dbReference type="ARBA" id="ARBA00012656"/>
    </source>
</evidence>
<evidence type="ECO:0000256" key="9">
    <source>
        <dbReference type="RuleBase" id="RU367120"/>
    </source>
</evidence>
<evidence type="ECO:0000313" key="11">
    <source>
        <dbReference type="Proteomes" id="UP001432027"/>
    </source>
</evidence>
<evidence type="ECO:0000256" key="4">
    <source>
        <dbReference type="ARBA" id="ARBA00022602"/>
    </source>
</evidence>
<evidence type="ECO:0000256" key="8">
    <source>
        <dbReference type="ARBA" id="ARBA00047658"/>
    </source>
</evidence>
<evidence type="ECO:0000256" key="1">
    <source>
        <dbReference type="ARBA" id="ARBA00006734"/>
    </source>
</evidence>
<organism evidence="10 11">
    <name type="scientific">Pristionchus entomophagus</name>
    <dbReference type="NCBI Taxonomy" id="358040"/>
    <lineage>
        <taxon>Eukaryota</taxon>
        <taxon>Metazoa</taxon>
        <taxon>Ecdysozoa</taxon>
        <taxon>Nematoda</taxon>
        <taxon>Chromadorea</taxon>
        <taxon>Rhabditida</taxon>
        <taxon>Rhabditina</taxon>
        <taxon>Diplogasteromorpha</taxon>
        <taxon>Diplogasteroidea</taxon>
        <taxon>Neodiplogasteridae</taxon>
        <taxon>Pristionchus</taxon>
    </lineage>
</organism>
<comment type="catalytic activity">
    <reaction evidence="8 9">
        <text>geranylgeranyl diphosphate + L-cysteinyl-[protein] = S-geranylgeranyl-L-cysteinyl-[protein] + diphosphate</text>
        <dbReference type="Rhea" id="RHEA:21240"/>
        <dbReference type="Rhea" id="RHEA-COMP:10131"/>
        <dbReference type="Rhea" id="RHEA-COMP:11537"/>
        <dbReference type="ChEBI" id="CHEBI:29950"/>
        <dbReference type="ChEBI" id="CHEBI:33019"/>
        <dbReference type="ChEBI" id="CHEBI:57533"/>
        <dbReference type="ChEBI" id="CHEBI:86021"/>
        <dbReference type="EC" id="2.5.1.60"/>
    </reaction>
</comment>
<sequence>MHFVKKVPTTAEQKAVIEKQRYAKLKMFCNLRDQIFVQRSQNELNEDLLRLCEAVLVKNPDIYTLWNIRREVLDKLKEQSLTGDESINLERLYADELSLTEQCIKTNPKSYSAWFQRSWILNGQATPDLKKELAMCKEGLKMDCRNFHCWDHRRIVARMAQLTDEEELSFSEKLIADNFSNFSAWHMRMSLIPRFEDMETGERLMSQETVKEEIKRVANAMFTDPEDQSAWMYARYIIHLYSPASFLNKESSCPIVPLSASIDLNRLIVVFTRSITVENALFFFRGIPAKAEWRAVSRFSTLTSRVWECILEEGDKVEMSKDGIHFESLKIFCRKDLYERILCGGPVSVIDSIREHCEELLQEEKNNSMGVVTVTQCLRLTSPLHSHSIIMNNLERLATSLDPLRANMYRSMGSQESIRYRLLSKEENGERTILDGILEGEGRLSLKYLQLTELSNIDLFAPLITELDVGGNRLGDGSEIALLPRLTHLSIDENPIHSLPSSLSSLSRLDFISCAMTSLSDVSAVGHTLQQCPSLTRFLYCQTPLVDKTDVLRNSIRDSIRLIPHYL</sequence>
<keyword evidence="6" id="KW-0677">Repeat</keyword>
<reference evidence="10" key="1">
    <citation type="submission" date="2023-10" db="EMBL/GenBank/DDBJ databases">
        <title>Genome assembly of Pristionchus species.</title>
        <authorList>
            <person name="Yoshida K."/>
            <person name="Sommer R.J."/>
        </authorList>
    </citation>
    <scope>NUCLEOTIDE SEQUENCE</scope>
    <source>
        <strain evidence="10">RS0144</strain>
    </source>
</reference>
<dbReference type="GO" id="GO:0097354">
    <property type="term" value="P:prenylation"/>
    <property type="evidence" value="ECO:0007669"/>
    <property type="project" value="UniProtKB-UniRule"/>
</dbReference>
<protein>
    <recommendedName>
        <fullName evidence="3 9">Geranylgeranyl transferase type-2 subunit alpha</fullName>
        <ecNumber evidence="2 9">2.5.1.60</ecNumber>
    </recommendedName>
    <alternativeName>
        <fullName evidence="7 9">Geranylgeranyl transferase type II subunit alpha</fullName>
    </alternativeName>
</protein>
<dbReference type="SUPFAM" id="SSF48439">
    <property type="entry name" value="Protein prenylyltransferase"/>
    <property type="match status" value="1"/>
</dbReference>
<comment type="function">
    <text evidence="9">Catalyzes the transfer of a geranyl-geranyl moiety from geranyl-geranyl pyrophosphate to cysteines occuring in specific C-terminal amino acid sequences.</text>
</comment>
<dbReference type="PROSITE" id="PS51147">
    <property type="entry name" value="PFTA"/>
    <property type="match status" value="4"/>
</dbReference>
<dbReference type="GO" id="GO:0005968">
    <property type="term" value="C:Rab-protein geranylgeranyltransferase complex"/>
    <property type="evidence" value="ECO:0007669"/>
    <property type="project" value="TreeGrafter"/>
</dbReference>
<gene>
    <name evidence="10" type="ORF">PENTCL1PPCAC_17919</name>
</gene>
<dbReference type="AlphaFoldDB" id="A0AAV5TMX7"/>
<accession>A0AAV5TMX7</accession>
<keyword evidence="11" id="KW-1185">Reference proteome</keyword>
<dbReference type="EC" id="2.5.1.60" evidence="2 9"/>
<dbReference type="Pfam" id="PF01239">
    <property type="entry name" value="PPTA"/>
    <property type="match status" value="5"/>
</dbReference>
<name>A0AAV5TMX7_9BILA</name>
<dbReference type="GO" id="GO:0004663">
    <property type="term" value="F:Rab geranylgeranyltransferase activity"/>
    <property type="evidence" value="ECO:0007669"/>
    <property type="project" value="UniProtKB-UniRule"/>
</dbReference>
<dbReference type="Proteomes" id="UP001432027">
    <property type="component" value="Unassembled WGS sequence"/>
</dbReference>
<keyword evidence="4 9" id="KW-0637">Prenyltransferase</keyword>
<dbReference type="Gene3D" id="3.80.10.10">
    <property type="entry name" value="Ribonuclease Inhibitor"/>
    <property type="match status" value="1"/>
</dbReference>
<evidence type="ECO:0000256" key="6">
    <source>
        <dbReference type="ARBA" id="ARBA00022737"/>
    </source>
</evidence>
<keyword evidence="5 9" id="KW-0808">Transferase</keyword>
<dbReference type="SUPFAM" id="SSF52075">
    <property type="entry name" value="Outer arm dynein light chain 1"/>
    <property type="match status" value="1"/>
</dbReference>
<dbReference type="Gene3D" id="1.25.40.120">
    <property type="entry name" value="Protein prenylyltransferase"/>
    <property type="match status" value="1"/>
</dbReference>
<dbReference type="Gene3D" id="2.60.40.1130">
    <property type="entry name" value="Rab geranylgeranyltransferase alpha-subunit, insert domain"/>
    <property type="match status" value="1"/>
</dbReference>
<dbReference type="InterPro" id="IPR032675">
    <property type="entry name" value="LRR_dom_sf"/>
</dbReference>
<evidence type="ECO:0000256" key="7">
    <source>
        <dbReference type="ARBA" id="ARBA00031267"/>
    </source>
</evidence>
<evidence type="ECO:0000313" key="10">
    <source>
        <dbReference type="EMBL" id="GMS95744.1"/>
    </source>
</evidence>
<dbReference type="PANTHER" id="PTHR11129">
    <property type="entry name" value="PROTEIN FARNESYLTRANSFERASE ALPHA SUBUNIT/RAB GERANYLGERANYL TRANSFERASE ALPHA SUBUNIT"/>
    <property type="match status" value="1"/>
</dbReference>
<dbReference type="PANTHER" id="PTHR11129:SF2">
    <property type="entry name" value="GERANYLGERANYL TRANSFERASE TYPE-2 SUBUNIT ALPHA"/>
    <property type="match status" value="1"/>
</dbReference>
<proteinExistence type="inferred from homology"/>
<evidence type="ECO:0000256" key="5">
    <source>
        <dbReference type="ARBA" id="ARBA00022679"/>
    </source>
</evidence>
<dbReference type="FunFam" id="1.25.40.120:FF:000035">
    <property type="entry name" value="Geranylgeranyl transferase type-2 subunit alpha"/>
    <property type="match status" value="1"/>
</dbReference>
<dbReference type="EMBL" id="BTSX01000004">
    <property type="protein sequence ID" value="GMS95744.1"/>
    <property type="molecule type" value="Genomic_DNA"/>
</dbReference>